<dbReference type="SUPFAM" id="SSF52047">
    <property type="entry name" value="RNI-like"/>
    <property type="match status" value="1"/>
</dbReference>
<evidence type="ECO:0000313" key="2">
    <source>
        <dbReference type="EMBL" id="KAF9586507.1"/>
    </source>
</evidence>
<gene>
    <name evidence="2" type="ORF">BGW38_003421</name>
</gene>
<reference evidence="2" key="1">
    <citation type="journal article" date="2020" name="Fungal Divers.">
        <title>Resolving the Mortierellaceae phylogeny through synthesis of multi-gene phylogenetics and phylogenomics.</title>
        <authorList>
            <person name="Vandepol N."/>
            <person name="Liber J."/>
            <person name="Desiro A."/>
            <person name="Na H."/>
            <person name="Kennedy M."/>
            <person name="Barry K."/>
            <person name="Grigoriev I.V."/>
            <person name="Miller A.N."/>
            <person name="O'Donnell K."/>
            <person name="Stajich J.E."/>
            <person name="Bonito G."/>
        </authorList>
    </citation>
    <scope>NUCLEOTIDE SEQUENCE</scope>
    <source>
        <strain evidence="2">KOD1015</strain>
    </source>
</reference>
<evidence type="ECO:0008006" key="4">
    <source>
        <dbReference type="Google" id="ProtNLM"/>
    </source>
</evidence>
<feature type="region of interest" description="Disordered" evidence="1">
    <location>
        <begin position="651"/>
        <end position="674"/>
    </location>
</feature>
<sequence>MTSPVPDTPSATCIRSTRSRPQCEDENNAHSSKRSKPTNAPWKGTRTSTTKDIEQGQPKDSCAPSQPQTLETVPPSQESVQQESALLDFSPEPGLLAYKPINPLSLHEIRINVGRFMDRRELWSCILVCEAWKESFEPFLWRNLKPVYKNVLGGTNDYPPVRLLKKNAHLIRSFEFNGHGTVLPGMINNPNITYSSSLDVVANWHPTPQDLIQEESWEYIDEDLSEEDVQLGYTSGSLIGRGIKRLRRDEELDDESLSDFEARILRKRKEREARATEIQAIRKANRRKNAVSKILNDTTDYRSRTCNKLERLILRDVRFSRDRGCYYKNWLQLMTENEATLNTFELHYGVRIFEAFQEIFNRIVSMTHLTELVLVENDIDSTKLTPFLRTLCLRLQRLELRNVRVDYGSPTGQLNESIPLMRKMKSLTLRNVLGRTTRFSLDFIKQCPNIVELGLSIQYVIQPTEISKILEEKVPHVTHLSFFTTSLSDYGVSQVIKSVPQIQKLDLSRTVFGLMATNNLITRHCYSISYLDVRGCSNLTGSMIQRILGECRNIRSFKADMVEAKNIVYNSVYPSWACLGIQELVLDIRGDPNSRETSWMVYRQLAQLTCLEYLDISRSKVRPPNLSNDTSLSSSLSGPYPNFFTSLSTNDSSNMTNNSSSNDNSASSNNTATTIQSKRWNVSATGEGYSNSLTLGLESGLKELRTLVNLRQITFRGIVHNDFGLVELNWMAKAWPRLEAIGGQLQEKRGAQYNPAIMYYTEENEGAVLGEGLSDLTEGTTPLIHGTEAWLFEGE</sequence>
<comment type="caution">
    <text evidence="2">The sequence shown here is derived from an EMBL/GenBank/DDBJ whole genome shotgun (WGS) entry which is preliminary data.</text>
</comment>
<feature type="region of interest" description="Disordered" evidence="1">
    <location>
        <begin position="1"/>
        <end position="84"/>
    </location>
</feature>
<feature type="compositionally biased region" description="Polar residues" evidence="1">
    <location>
        <begin position="63"/>
        <end position="84"/>
    </location>
</feature>
<protein>
    <recommendedName>
        <fullName evidence="4">F-box domain-containing protein</fullName>
    </recommendedName>
</protein>
<feature type="compositionally biased region" description="Polar residues" evidence="1">
    <location>
        <begin position="1"/>
        <end position="20"/>
    </location>
</feature>
<dbReference type="EMBL" id="JAABOA010000023">
    <property type="protein sequence ID" value="KAF9586507.1"/>
    <property type="molecule type" value="Genomic_DNA"/>
</dbReference>
<accession>A0A9P6G2W6</accession>
<keyword evidence="3" id="KW-1185">Reference proteome</keyword>
<dbReference type="InterPro" id="IPR032675">
    <property type="entry name" value="LRR_dom_sf"/>
</dbReference>
<dbReference type="AlphaFoldDB" id="A0A9P6G2W6"/>
<evidence type="ECO:0000313" key="3">
    <source>
        <dbReference type="Proteomes" id="UP000780801"/>
    </source>
</evidence>
<proteinExistence type="predicted"/>
<name>A0A9P6G2W6_9FUNG</name>
<evidence type="ECO:0000256" key="1">
    <source>
        <dbReference type="SAM" id="MobiDB-lite"/>
    </source>
</evidence>
<organism evidence="2 3">
    <name type="scientific">Lunasporangiospora selenospora</name>
    <dbReference type="NCBI Taxonomy" id="979761"/>
    <lineage>
        <taxon>Eukaryota</taxon>
        <taxon>Fungi</taxon>
        <taxon>Fungi incertae sedis</taxon>
        <taxon>Mucoromycota</taxon>
        <taxon>Mortierellomycotina</taxon>
        <taxon>Mortierellomycetes</taxon>
        <taxon>Mortierellales</taxon>
        <taxon>Mortierellaceae</taxon>
        <taxon>Lunasporangiospora</taxon>
    </lineage>
</organism>
<dbReference type="OrthoDB" id="2160613at2759"/>
<dbReference type="Gene3D" id="3.80.10.10">
    <property type="entry name" value="Ribonuclease Inhibitor"/>
    <property type="match status" value="1"/>
</dbReference>
<dbReference type="Proteomes" id="UP000780801">
    <property type="component" value="Unassembled WGS sequence"/>
</dbReference>